<dbReference type="CDD" id="cd24052">
    <property type="entry name" value="ASKHA_NBD_HpPPX-GppA-like"/>
    <property type="match status" value="1"/>
</dbReference>
<evidence type="ECO:0000256" key="1">
    <source>
        <dbReference type="ARBA" id="ARBA00007125"/>
    </source>
</evidence>
<gene>
    <name evidence="5" type="ORF">ACFPYJ_20925</name>
</gene>
<dbReference type="SUPFAM" id="SSF53067">
    <property type="entry name" value="Actin-like ATPase domain"/>
    <property type="match status" value="2"/>
</dbReference>
<evidence type="ECO:0000313" key="6">
    <source>
        <dbReference type="Proteomes" id="UP001596047"/>
    </source>
</evidence>
<dbReference type="InterPro" id="IPR048950">
    <property type="entry name" value="Ppx_GppA_C"/>
</dbReference>
<dbReference type="Pfam" id="PF02541">
    <property type="entry name" value="Ppx-GppA"/>
    <property type="match status" value="1"/>
</dbReference>
<evidence type="ECO:0000259" key="4">
    <source>
        <dbReference type="Pfam" id="PF21447"/>
    </source>
</evidence>
<evidence type="ECO:0000256" key="2">
    <source>
        <dbReference type="ARBA" id="ARBA00022801"/>
    </source>
</evidence>
<dbReference type="Gene3D" id="3.30.420.150">
    <property type="entry name" value="Exopolyphosphatase. Domain 2"/>
    <property type="match status" value="1"/>
</dbReference>
<dbReference type="Pfam" id="PF21447">
    <property type="entry name" value="Ppx-GppA_III"/>
    <property type="match status" value="1"/>
</dbReference>
<feature type="domain" description="Ppx/GppA phosphatase N-terminal" evidence="3">
    <location>
        <begin position="23"/>
        <end position="302"/>
    </location>
</feature>
<keyword evidence="6" id="KW-1185">Reference proteome</keyword>
<accession>A0ABW0W0P1</accession>
<dbReference type="InterPro" id="IPR043129">
    <property type="entry name" value="ATPase_NBD"/>
</dbReference>
<dbReference type="InterPro" id="IPR003695">
    <property type="entry name" value="Ppx_GppA_N"/>
</dbReference>
<dbReference type="RefSeq" id="WP_379190160.1">
    <property type="nucleotide sequence ID" value="NZ_JBHSOW010000079.1"/>
</dbReference>
<reference evidence="6" key="1">
    <citation type="journal article" date="2019" name="Int. J. Syst. Evol. Microbiol.">
        <title>The Global Catalogue of Microorganisms (GCM) 10K type strain sequencing project: providing services to taxonomists for standard genome sequencing and annotation.</title>
        <authorList>
            <consortium name="The Broad Institute Genomics Platform"/>
            <consortium name="The Broad Institute Genome Sequencing Center for Infectious Disease"/>
            <person name="Wu L."/>
            <person name="Ma J."/>
        </authorList>
    </citation>
    <scope>NUCLEOTIDE SEQUENCE [LARGE SCALE GENOMIC DNA]</scope>
    <source>
        <strain evidence="6">CGMCC 1.3240</strain>
    </source>
</reference>
<feature type="domain" description="Ppx/GppA phosphatase C-terminal" evidence="4">
    <location>
        <begin position="330"/>
        <end position="459"/>
    </location>
</feature>
<dbReference type="Gene3D" id="3.30.420.40">
    <property type="match status" value="1"/>
</dbReference>
<dbReference type="PANTHER" id="PTHR30005">
    <property type="entry name" value="EXOPOLYPHOSPHATASE"/>
    <property type="match status" value="1"/>
</dbReference>
<evidence type="ECO:0000259" key="3">
    <source>
        <dbReference type="Pfam" id="PF02541"/>
    </source>
</evidence>
<evidence type="ECO:0000313" key="5">
    <source>
        <dbReference type="EMBL" id="MFC5651532.1"/>
    </source>
</evidence>
<dbReference type="PIRSF" id="PIRSF001267">
    <property type="entry name" value="Pyrophosphatase_GppA_Ppx"/>
    <property type="match status" value="1"/>
</dbReference>
<dbReference type="Gene3D" id="1.10.3210.10">
    <property type="entry name" value="Hypothetical protein af1432"/>
    <property type="match status" value="1"/>
</dbReference>
<organism evidence="5 6">
    <name type="scientific">Paenibacillus solisilvae</name>
    <dbReference type="NCBI Taxonomy" id="2486751"/>
    <lineage>
        <taxon>Bacteria</taxon>
        <taxon>Bacillati</taxon>
        <taxon>Bacillota</taxon>
        <taxon>Bacilli</taxon>
        <taxon>Bacillales</taxon>
        <taxon>Paenibacillaceae</taxon>
        <taxon>Paenibacillus</taxon>
    </lineage>
</organism>
<dbReference type="InterPro" id="IPR050273">
    <property type="entry name" value="GppA/Ppx_hydrolase"/>
</dbReference>
<keyword evidence="2" id="KW-0378">Hydrolase</keyword>
<dbReference type="InterPro" id="IPR030673">
    <property type="entry name" value="PyroPPase_GppA_Ppx"/>
</dbReference>
<proteinExistence type="inferred from homology"/>
<dbReference type="Proteomes" id="UP001596047">
    <property type="component" value="Unassembled WGS sequence"/>
</dbReference>
<dbReference type="EMBL" id="JBHSOW010000079">
    <property type="protein sequence ID" value="MFC5651532.1"/>
    <property type="molecule type" value="Genomic_DNA"/>
</dbReference>
<name>A0ABW0W0P1_9BACL</name>
<sequence>MTEQRIGIIDIGSNSIRLVVYERTATGAHRVIDGSKRAARLSEQIDDTGALPDKGIDELVATINHFRLICAHHRTGHIRAVATAAVRNASNREYLLHRIEAESGLPIELISGEQEAGYGFLGMINSMDIKDGFLIDIGGGSTEVSVFKDRTLVQAVSFPFGCVSLTRRFSSKGVVSEDQLRALEKLVAEAAEREGWLKWSPGLPLVGVGGTIRALGKVHQAHVRYPFESFHNYPMSGKDTDDLFELIRKEPLDKRNKIPGLSKDRVDIIVPGIAILRTIYRIIGASTYIICGAGLRDGLFFSTRFPAKPRMDDVLTYSVNNIAALHPEAPQQHMMQVNRAALQLYDSLKQEPPVFPGQARLWMDTASTLYRIGASIDYNDYTKHTFYLMINSHMNGLTHREILLCAGIASYKSKNRARQLAAAYKPLLSEEDVMMICRLGSLLQLAVALDRSQTQAIGRLVIENTGGRLLLRAVRADGSLAVERKEVDTLAGDFKKMWGLTPVLLLPDYR</sequence>
<comment type="caution">
    <text evidence="5">The sequence shown here is derived from an EMBL/GenBank/DDBJ whole genome shotgun (WGS) entry which is preliminary data.</text>
</comment>
<dbReference type="PANTHER" id="PTHR30005:SF0">
    <property type="entry name" value="RETROGRADE REGULATION PROTEIN 2"/>
    <property type="match status" value="1"/>
</dbReference>
<protein>
    <submittedName>
        <fullName evidence="5">Ppx/GppA family phosphatase</fullName>
    </submittedName>
</protein>
<dbReference type="SUPFAM" id="SSF109604">
    <property type="entry name" value="HD-domain/PDEase-like"/>
    <property type="match status" value="1"/>
</dbReference>
<comment type="similarity">
    <text evidence="1">Belongs to the GppA/Ppx family.</text>
</comment>